<name>A0A919R6G9_9ACTN</name>
<comment type="caution">
    <text evidence="2">The sequence shown here is derived from an EMBL/GenBank/DDBJ whole genome shotgun (WGS) entry which is preliminary data.</text>
</comment>
<protein>
    <submittedName>
        <fullName evidence="2">Uncharacterized protein</fullName>
    </submittedName>
</protein>
<sequence length="443" mass="46921">MPATTPAPPVTGEKPEFSRALAQLYEQAGEPTYAELIRQAAAQQPPVTIGKSSLGDWLSGKSIPSSPRVVEVLIACLQAKATRYGHSPMAPGWWEAQRTRAHRARHANRGGRPARNPVSGDDPRAAGEASAPGGLGWPIGQVDPIALDLGVHPAIDAGAAAAGLSALPAYIPRAHDAALAAVVDEVQARGRSRMVVLVGGSSTGKTRACWEAIRSLPAPWRLWHPINPGWAQATLAGLEEVKPYTVVWLNETQHYLTTPGEPAGEQVAAGLRELLRSPERGPVLVLGTLWESYWEKLTAVPRPDAPDPHAGARVLLAGTAMELPAAFTDDDLATAAAAGLLADPRTAEAVKRATDPISGGWARTDRALPHRERRSPRGTGSGDRRPPPGPQPEVAAPVSGRGRRRIPQRRTTRPAGRQLAGASVRLPHRPVALPGRPRSADSH</sequence>
<evidence type="ECO:0000256" key="1">
    <source>
        <dbReference type="SAM" id="MobiDB-lite"/>
    </source>
</evidence>
<dbReference type="AlphaFoldDB" id="A0A919R6G9"/>
<keyword evidence="3" id="KW-1185">Reference proteome</keyword>
<feature type="compositionally biased region" description="Basic residues" evidence="1">
    <location>
        <begin position="100"/>
        <end position="109"/>
    </location>
</feature>
<feature type="compositionally biased region" description="Basic residues" evidence="1">
    <location>
        <begin position="401"/>
        <end position="412"/>
    </location>
</feature>
<dbReference type="EMBL" id="BOOU01000044">
    <property type="protein sequence ID" value="GII78037.1"/>
    <property type="molecule type" value="Genomic_DNA"/>
</dbReference>
<reference evidence="2" key="1">
    <citation type="submission" date="2021-01" db="EMBL/GenBank/DDBJ databases">
        <title>Whole genome shotgun sequence of Sphaerisporangium rufum NBRC 109079.</title>
        <authorList>
            <person name="Komaki H."/>
            <person name="Tamura T."/>
        </authorList>
    </citation>
    <scope>NUCLEOTIDE SEQUENCE</scope>
    <source>
        <strain evidence="2">NBRC 109079</strain>
    </source>
</reference>
<proteinExistence type="predicted"/>
<feature type="region of interest" description="Disordered" evidence="1">
    <location>
        <begin position="100"/>
        <end position="135"/>
    </location>
</feature>
<evidence type="ECO:0000313" key="2">
    <source>
        <dbReference type="EMBL" id="GII78037.1"/>
    </source>
</evidence>
<feature type="region of interest" description="Disordered" evidence="1">
    <location>
        <begin position="347"/>
        <end position="443"/>
    </location>
</feature>
<dbReference type="Proteomes" id="UP000655287">
    <property type="component" value="Unassembled WGS sequence"/>
</dbReference>
<gene>
    <name evidence="2" type="ORF">Sru01_30190</name>
</gene>
<evidence type="ECO:0000313" key="3">
    <source>
        <dbReference type="Proteomes" id="UP000655287"/>
    </source>
</evidence>
<accession>A0A919R6G9</accession>
<organism evidence="2 3">
    <name type="scientific">Sphaerisporangium rufum</name>
    <dbReference type="NCBI Taxonomy" id="1381558"/>
    <lineage>
        <taxon>Bacteria</taxon>
        <taxon>Bacillati</taxon>
        <taxon>Actinomycetota</taxon>
        <taxon>Actinomycetes</taxon>
        <taxon>Streptosporangiales</taxon>
        <taxon>Streptosporangiaceae</taxon>
        <taxon>Sphaerisporangium</taxon>
    </lineage>
</organism>